<dbReference type="SUPFAM" id="SSF46689">
    <property type="entry name" value="Homeodomain-like"/>
    <property type="match status" value="2"/>
</dbReference>
<dbReference type="Pfam" id="PF12833">
    <property type="entry name" value="HTH_18"/>
    <property type="match status" value="1"/>
</dbReference>
<dbReference type="OrthoDB" id="1934152at2"/>
<dbReference type="GO" id="GO:0003700">
    <property type="term" value="F:DNA-binding transcription factor activity"/>
    <property type="evidence" value="ECO:0007669"/>
    <property type="project" value="InterPro"/>
</dbReference>
<dbReference type="RefSeq" id="WP_016205620.1">
    <property type="nucleotide sequence ID" value="NZ_ASRV01000008.1"/>
</dbReference>
<dbReference type="PRINTS" id="PR00032">
    <property type="entry name" value="HTHARAC"/>
</dbReference>
<keyword evidence="2" id="KW-0238">DNA-binding</keyword>
<keyword evidence="3" id="KW-0804">Transcription</keyword>
<proteinExistence type="predicted"/>
<evidence type="ECO:0000313" key="6">
    <source>
        <dbReference type="Proteomes" id="UP000013988"/>
    </source>
</evidence>
<feature type="domain" description="HTH araC/xylS-type" evidence="4">
    <location>
        <begin position="312"/>
        <end position="410"/>
    </location>
</feature>
<evidence type="ECO:0000313" key="5">
    <source>
        <dbReference type="EMBL" id="EOR28232.1"/>
    </source>
</evidence>
<evidence type="ECO:0000256" key="1">
    <source>
        <dbReference type="ARBA" id="ARBA00023015"/>
    </source>
</evidence>
<dbReference type="InterPro" id="IPR018060">
    <property type="entry name" value="HTH_AraC"/>
</dbReference>
<reference evidence="5 6" key="1">
    <citation type="submission" date="2013-03" db="EMBL/GenBank/DDBJ databases">
        <title>Whole genome shotgun sequencing of Clostridium sartagoforme AAU1.</title>
        <authorList>
            <person name="Joshi C.G."/>
            <person name="Duggirala S.M."/>
            <person name="Nathani N.M."/>
            <person name="Bhatt V.D."/>
            <person name="Patel A.K."/>
            <person name="Pandya P.R."/>
            <person name="KaPatel J.A."/>
        </authorList>
    </citation>
    <scope>NUCLEOTIDE SEQUENCE [LARGE SCALE GENOMIC DNA]</scope>
    <source>
        <strain evidence="5 6">AAU1</strain>
    </source>
</reference>
<keyword evidence="6" id="KW-1185">Reference proteome</keyword>
<sequence length="415" mass="48679">MISTKTLDDIRYVCKRIFGMLKIPIYFFDKDYNILFEYSYGYTYNPLYQGNLDILKEFLTINNKIFLKLGSTKYYENYFSIKLCTFDNFEGTLLIGPTISSEIDSKSIDSLIRDFDILAKDRKKLIEYYAHLIIMDFNSFAELALLLYNSIYDYKLDVLDLLEKNQMFINIEFRENDDFNLLNSKNKKEITTHHSQLYEIQLLNWIREGNLEKLQEFTKSENNIDGNKGVHSKNPLRNEKNIFISFTSLVSHAAIDGGLDWELALNLSDFYIQTVEECNVIVDIYNLYGKMFLDYAERVHKIKFSNYPISIVKCITYIDQNLYKKISLSQIAGHLSVNSSYISYLFKKEVGISITEYIQKERIEEAKKLIQTGEKSFADIYVSLGFIDQSHFTKTFKKFVGISPKDYRLLYSSIN</sequence>
<dbReference type="PATRIC" id="fig|1202534.3.peg.82"/>
<dbReference type="GO" id="GO:0043565">
    <property type="term" value="F:sequence-specific DNA binding"/>
    <property type="evidence" value="ECO:0007669"/>
    <property type="project" value="InterPro"/>
</dbReference>
<name>R9CG13_9CLOT</name>
<dbReference type="PROSITE" id="PS01124">
    <property type="entry name" value="HTH_ARAC_FAMILY_2"/>
    <property type="match status" value="1"/>
</dbReference>
<protein>
    <submittedName>
        <fullName evidence="5">AraC family transcriptional regulator</fullName>
    </submittedName>
</protein>
<comment type="caution">
    <text evidence="5">The sequence shown here is derived from an EMBL/GenBank/DDBJ whole genome shotgun (WGS) entry which is preliminary data.</text>
</comment>
<dbReference type="InterPro" id="IPR009057">
    <property type="entry name" value="Homeodomain-like_sf"/>
</dbReference>
<accession>R9CG13</accession>
<evidence type="ECO:0000259" key="4">
    <source>
        <dbReference type="PROSITE" id="PS01124"/>
    </source>
</evidence>
<dbReference type="SMART" id="SM00342">
    <property type="entry name" value="HTH_ARAC"/>
    <property type="match status" value="1"/>
</dbReference>
<dbReference type="EMBL" id="ASRV01000008">
    <property type="protein sequence ID" value="EOR28232.1"/>
    <property type="molecule type" value="Genomic_DNA"/>
</dbReference>
<dbReference type="PANTHER" id="PTHR43280">
    <property type="entry name" value="ARAC-FAMILY TRANSCRIPTIONAL REGULATOR"/>
    <property type="match status" value="1"/>
</dbReference>
<dbReference type="Proteomes" id="UP000013988">
    <property type="component" value="Unassembled WGS sequence"/>
</dbReference>
<dbReference type="AlphaFoldDB" id="R9CG13"/>
<evidence type="ECO:0000256" key="3">
    <source>
        <dbReference type="ARBA" id="ARBA00023163"/>
    </source>
</evidence>
<gene>
    <name evidence="5" type="ORF">A500_00415</name>
</gene>
<dbReference type="PANTHER" id="PTHR43280:SF34">
    <property type="entry name" value="ARAC-FAMILY TRANSCRIPTIONAL REGULATOR"/>
    <property type="match status" value="1"/>
</dbReference>
<organism evidence="5 6">
    <name type="scientific">Clostridium sartagoforme AAU1</name>
    <dbReference type="NCBI Taxonomy" id="1202534"/>
    <lineage>
        <taxon>Bacteria</taxon>
        <taxon>Bacillati</taxon>
        <taxon>Bacillota</taxon>
        <taxon>Clostridia</taxon>
        <taxon>Eubacteriales</taxon>
        <taxon>Clostridiaceae</taxon>
        <taxon>Clostridium</taxon>
    </lineage>
</organism>
<evidence type="ECO:0000256" key="2">
    <source>
        <dbReference type="ARBA" id="ARBA00023125"/>
    </source>
</evidence>
<dbReference type="Gene3D" id="1.10.10.60">
    <property type="entry name" value="Homeodomain-like"/>
    <property type="match status" value="2"/>
</dbReference>
<dbReference type="InterPro" id="IPR020449">
    <property type="entry name" value="Tscrpt_reg_AraC-type_HTH"/>
</dbReference>
<keyword evidence="1" id="KW-0805">Transcription regulation</keyword>